<dbReference type="InterPro" id="IPR003660">
    <property type="entry name" value="HAMP_dom"/>
</dbReference>
<name>A0A939BW94_9BACL</name>
<evidence type="ECO:0000259" key="8">
    <source>
        <dbReference type="PROSITE" id="PS50111"/>
    </source>
</evidence>
<dbReference type="Proteomes" id="UP000717624">
    <property type="component" value="Unassembled WGS sequence"/>
</dbReference>
<keyword evidence="7" id="KW-1133">Transmembrane helix</keyword>
<keyword evidence="11" id="KW-1185">Reference proteome</keyword>
<organism evidence="10 11">
    <name type="scientific">Brevibacillus fulvus</name>
    <dbReference type="NCBI Taxonomy" id="1125967"/>
    <lineage>
        <taxon>Bacteria</taxon>
        <taxon>Bacillati</taxon>
        <taxon>Bacillota</taxon>
        <taxon>Bacilli</taxon>
        <taxon>Bacillales</taxon>
        <taxon>Paenibacillaceae</taxon>
        <taxon>Brevibacillus</taxon>
    </lineage>
</organism>
<evidence type="ECO:0000313" key="11">
    <source>
        <dbReference type="Proteomes" id="UP000717624"/>
    </source>
</evidence>
<dbReference type="Gene3D" id="6.10.340.10">
    <property type="match status" value="1"/>
</dbReference>
<dbReference type="SMART" id="SM00283">
    <property type="entry name" value="MA"/>
    <property type="match status" value="1"/>
</dbReference>
<accession>A0A939BW94</accession>
<keyword evidence="7" id="KW-0812">Transmembrane</keyword>
<dbReference type="PROSITE" id="PS50885">
    <property type="entry name" value="HAMP"/>
    <property type="match status" value="1"/>
</dbReference>
<feature type="domain" description="Methyl-accepting transducer" evidence="8">
    <location>
        <begin position="410"/>
        <end position="646"/>
    </location>
</feature>
<comment type="caution">
    <text evidence="10">The sequence shown here is derived from an EMBL/GenBank/DDBJ whole genome shotgun (WGS) entry which is preliminary data.</text>
</comment>
<evidence type="ECO:0000256" key="6">
    <source>
        <dbReference type="PROSITE-ProRule" id="PRU00284"/>
    </source>
</evidence>
<dbReference type="PANTHER" id="PTHR32089">
    <property type="entry name" value="METHYL-ACCEPTING CHEMOTAXIS PROTEIN MCPB"/>
    <property type="match status" value="1"/>
</dbReference>
<dbReference type="EMBL" id="JAFBEB010000021">
    <property type="protein sequence ID" value="MBM7592204.1"/>
    <property type="molecule type" value="Genomic_DNA"/>
</dbReference>
<evidence type="ECO:0000256" key="3">
    <source>
        <dbReference type="ARBA" id="ARBA00023136"/>
    </source>
</evidence>
<evidence type="ECO:0000256" key="1">
    <source>
        <dbReference type="ARBA" id="ARBA00004236"/>
    </source>
</evidence>
<dbReference type="RefSeq" id="WP_239565586.1">
    <property type="nucleotide sequence ID" value="NZ_BAABIN010000032.1"/>
</dbReference>
<feature type="domain" description="HAMP" evidence="9">
    <location>
        <begin position="339"/>
        <end position="391"/>
    </location>
</feature>
<keyword evidence="2" id="KW-1003">Cell membrane</keyword>
<keyword evidence="4 6" id="KW-0807">Transducer</keyword>
<evidence type="ECO:0000256" key="4">
    <source>
        <dbReference type="ARBA" id="ARBA00023224"/>
    </source>
</evidence>
<dbReference type="GO" id="GO:0007165">
    <property type="term" value="P:signal transduction"/>
    <property type="evidence" value="ECO:0007669"/>
    <property type="project" value="UniProtKB-KW"/>
</dbReference>
<proteinExistence type="inferred from homology"/>
<comment type="subcellular location">
    <subcellularLocation>
        <location evidence="1">Cell membrane</location>
    </subcellularLocation>
</comment>
<dbReference type="PROSITE" id="PS50111">
    <property type="entry name" value="CHEMOTAXIS_TRANSDUC_2"/>
    <property type="match status" value="1"/>
</dbReference>
<evidence type="ECO:0000256" key="7">
    <source>
        <dbReference type="SAM" id="Phobius"/>
    </source>
</evidence>
<protein>
    <submittedName>
        <fullName evidence="10">Methyl-accepting chemotaxis protein</fullName>
    </submittedName>
</protein>
<evidence type="ECO:0000313" key="10">
    <source>
        <dbReference type="EMBL" id="MBM7592204.1"/>
    </source>
</evidence>
<dbReference type="GO" id="GO:0005886">
    <property type="term" value="C:plasma membrane"/>
    <property type="evidence" value="ECO:0007669"/>
    <property type="project" value="UniProtKB-SubCell"/>
</dbReference>
<dbReference type="SUPFAM" id="SSF58104">
    <property type="entry name" value="Methyl-accepting chemotaxis protein (MCP) signaling domain"/>
    <property type="match status" value="1"/>
</dbReference>
<dbReference type="AlphaFoldDB" id="A0A939BW94"/>
<evidence type="ECO:0000256" key="2">
    <source>
        <dbReference type="ARBA" id="ARBA00022475"/>
    </source>
</evidence>
<dbReference type="Pfam" id="PF00672">
    <property type="entry name" value="HAMP"/>
    <property type="match status" value="1"/>
</dbReference>
<dbReference type="Pfam" id="PF00015">
    <property type="entry name" value="MCPsignal"/>
    <property type="match status" value="1"/>
</dbReference>
<evidence type="ECO:0000259" key="9">
    <source>
        <dbReference type="PROSITE" id="PS50885"/>
    </source>
</evidence>
<dbReference type="InterPro" id="IPR004089">
    <property type="entry name" value="MCPsignal_dom"/>
</dbReference>
<sequence>MKRIFTPGINLLNRLKYLPKFALIGAILIVPIFVLVFYNVLQINQDLTVLQKRQIGLTLNGLTIKYLQDVQQHRAMTSSFLSGDQSYKEMMNSKQQEIVNDIAEIDACMEGDGSLLNLTDKWTALKKEWLAMVPTFEKQSAIDAIAQHSSHIGNILNFTSTLADESNLLLAQNLENYYAIKSVVDTLPNLTEHLGVLRANGLTVLNTKTLTPDLQSGLIGTISFIETNLNELGHEMDNNTSSAVLEVYKKMSQQTSEFINLVEKELLNSTALDYKASAYFDLSTKVIDMCYELLSEQQTYMEGKLGIMADQLAKQRTVNISVSAAVILLATYGFLAFFLSIHRNIQQLKDASLSLAEGNLTTFIHFETKDEMSMVGASFNQMIASLRSLIQQVGINTEQVAASAEQLNASADQTNKATEQIAGTIQELAAGSEQQAQIVRQGTASITSMSTGVKQISARTQNVSDAANQTAEIAQTGNDSIETAVQQMNSIHATITNLAEVVMGLGKRSQEIGTIIETITDIAGQTNLLALNAAIEAARAGEHGRGFAVVADEVRKLAEVSSLSAQQISGLTKTIQADTDKAVHSMETGTKEVLEGIYVVNNAGFAFQQIHRSVNEVAAQIQEVSLAAQMLSANTEAVVSSMDEINAISGTTAQGTQNISAGTEEQLASMEEIAASSAALSKMAEELQQQISQFKV</sequence>
<gene>
    <name evidence="10" type="ORF">JOD01_003866</name>
</gene>
<dbReference type="CDD" id="cd06225">
    <property type="entry name" value="HAMP"/>
    <property type="match status" value="1"/>
</dbReference>
<dbReference type="PANTHER" id="PTHR32089:SF112">
    <property type="entry name" value="LYSOZYME-LIKE PROTEIN-RELATED"/>
    <property type="match status" value="1"/>
</dbReference>
<comment type="similarity">
    <text evidence="5">Belongs to the methyl-accepting chemotaxis (MCP) protein family.</text>
</comment>
<evidence type="ECO:0000256" key="5">
    <source>
        <dbReference type="ARBA" id="ARBA00029447"/>
    </source>
</evidence>
<dbReference type="CDD" id="cd11386">
    <property type="entry name" value="MCP_signal"/>
    <property type="match status" value="1"/>
</dbReference>
<reference evidence="10" key="1">
    <citation type="submission" date="2021-01" db="EMBL/GenBank/DDBJ databases">
        <title>Genomic Encyclopedia of Type Strains, Phase IV (KMG-IV): sequencing the most valuable type-strain genomes for metagenomic binning, comparative biology and taxonomic classification.</title>
        <authorList>
            <person name="Goeker M."/>
        </authorList>
    </citation>
    <scope>NUCLEOTIDE SEQUENCE</scope>
    <source>
        <strain evidence="10">DSM 25523</strain>
    </source>
</reference>
<dbReference type="Gene3D" id="1.10.287.950">
    <property type="entry name" value="Methyl-accepting chemotaxis protein"/>
    <property type="match status" value="1"/>
</dbReference>
<feature type="transmembrane region" description="Helical" evidence="7">
    <location>
        <begin position="21"/>
        <end position="41"/>
    </location>
</feature>
<keyword evidence="3 7" id="KW-0472">Membrane</keyword>
<dbReference type="SMART" id="SM00304">
    <property type="entry name" value="HAMP"/>
    <property type="match status" value="2"/>
</dbReference>
<feature type="transmembrane region" description="Helical" evidence="7">
    <location>
        <begin position="320"/>
        <end position="339"/>
    </location>
</feature>